<keyword evidence="3" id="KW-1185">Reference proteome</keyword>
<keyword evidence="1" id="KW-1133">Transmembrane helix</keyword>
<keyword evidence="1" id="KW-0812">Transmembrane</keyword>
<feature type="transmembrane region" description="Helical" evidence="1">
    <location>
        <begin position="74"/>
        <end position="95"/>
    </location>
</feature>
<protein>
    <submittedName>
        <fullName evidence="2">Uncharacterized protein</fullName>
    </submittedName>
</protein>
<reference evidence="2" key="1">
    <citation type="journal article" date="2023" name="Mol. Biol. Evol.">
        <title>Third-Generation Sequencing Reveals the Adaptive Role of the Epigenome in Three Deep-Sea Polychaetes.</title>
        <authorList>
            <person name="Perez M."/>
            <person name="Aroh O."/>
            <person name="Sun Y."/>
            <person name="Lan Y."/>
            <person name="Juniper S.K."/>
            <person name="Young C.R."/>
            <person name="Angers B."/>
            <person name="Qian P.Y."/>
        </authorList>
    </citation>
    <scope>NUCLEOTIDE SEQUENCE</scope>
    <source>
        <strain evidence="2">R07B-5</strain>
    </source>
</reference>
<name>A0AAD9UJQ3_RIDPI</name>
<organism evidence="2 3">
    <name type="scientific">Ridgeia piscesae</name>
    <name type="common">Tubeworm</name>
    <dbReference type="NCBI Taxonomy" id="27915"/>
    <lineage>
        <taxon>Eukaryota</taxon>
        <taxon>Metazoa</taxon>
        <taxon>Spiralia</taxon>
        <taxon>Lophotrochozoa</taxon>
        <taxon>Annelida</taxon>
        <taxon>Polychaeta</taxon>
        <taxon>Sedentaria</taxon>
        <taxon>Canalipalpata</taxon>
        <taxon>Sabellida</taxon>
        <taxon>Siboglinidae</taxon>
        <taxon>Ridgeia</taxon>
    </lineage>
</organism>
<dbReference type="EMBL" id="JAODUO010000046">
    <property type="protein sequence ID" value="KAK2191772.1"/>
    <property type="molecule type" value="Genomic_DNA"/>
</dbReference>
<dbReference type="Proteomes" id="UP001209878">
    <property type="component" value="Unassembled WGS sequence"/>
</dbReference>
<evidence type="ECO:0000313" key="3">
    <source>
        <dbReference type="Proteomes" id="UP001209878"/>
    </source>
</evidence>
<dbReference type="AlphaFoldDB" id="A0AAD9UJQ3"/>
<accession>A0AAD9UJQ3</accession>
<sequence length="106" mass="11497">MLWGSLLAITFWQMKSVRVGSSSPMYSTIFLFTHGFILLSIRTPSTIVQSSPYANSSFLPVGIFSMRFLMHFLFSSAVVGFLTAATAAAAATAALRGSFMCTWLPA</sequence>
<evidence type="ECO:0000256" key="1">
    <source>
        <dbReference type="SAM" id="Phobius"/>
    </source>
</evidence>
<proteinExistence type="predicted"/>
<evidence type="ECO:0000313" key="2">
    <source>
        <dbReference type="EMBL" id="KAK2191772.1"/>
    </source>
</evidence>
<gene>
    <name evidence="2" type="ORF">NP493_46g07044</name>
</gene>
<keyword evidence="1" id="KW-0472">Membrane</keyword>
<comment type="caution">
    <text evidence="2">The sequence shown here is derived from an EMBL/GenBank/DDBJ whole genome shotgun (WGS) entry which is preliminary data.</text>
</comment>